<dbReference type="InterPro" id="IPR045151">
    <property type="entry name" value="DCAF8"/>
</dbReference>
<feature type="repeat" description="WD" evidence="3">
    <location>
        <begin position="44"/>
        <end position="76"/>
    </location>
</feature>
<dbReference type="Pfam" id="PF00400">
    <property type="entry name" value="WD40"/>
    <property type="match status" value="5"/>
</dbReference>
<dbReference type="InterPro" id="IPR001680">
    <property type="entry name" value="WD40_rpt"/>
</dbReference>
<dbReference type="PROSITE" id="PS50082">
    <property type="entry name" value="WD_REPEATS_2"/>
    <property type="match status" value="4"/>
</dbReference>
<dbReference type="Proteomes" id="UP000032180">
    <property type="component" value="Chromosome 6"/>
</dbReference>
<keyword evidence="2" id="KW-0677">Repeat</keyword>
<dbReference type="EnsemblPlants" id="LPERR06G23260.1">
    <property type="protein sequence ID" value="LPERR06G23260.1"/>
    <property type="gene ID" value="LPERR06G23260"/>
</dbReference>
<feature type="repeat" description="WD" evidence="3">
    <location>
        <begin position="846"/>
        <end position="877"/>
    </location>
</feature>
<feature type="region of interest" description="Disordered" evidence="4">
    <location>
        <begin position="394"/>
        <end position="486"/>
    </location>
</feature>
<dbReference type="SMART" id="SM00320">
    <property type="entry name" value="WD40"/>
    <property type="match status" value="14"/>
</dbReference>
<accession>A0A0D9WU91</accession>
<protein>
    <submittedName>
        <fullName evidence="5">Uncharacterized protein</fullName>
    </submittedName>
</protein>
<dbReference type="Gramene" id="LPERR06G23260.1">
    <property type="protein sequence ID" value="LPERR06G23260.1"/>
    <property type="gene ID" value="LPERR06G23260"/>
</dbReference>
<evidence type="ECO:0000256" key="1">
    <source>
        <dbReference type="ARBA" id="ARBA00022574"/>
    </source>
</evidence>
<dbReference type="PROSITE" id="PS50294">
    <property type="entry name" value="WD_REPEATS_REGION"/>
    <property type="match status" value="2"/>
</dbReference>
<feature type="repeat" description="WD" evidence="3">
    <location>
        <begin position="530"/>
        <end position="562"/>
    </location>
</feature>
<proteinExistence type="predicted"/>
<reference evidence="6" key="2">
    <citation type="submission" date="2013-12" db="EMBL/GenBank/DDBJ databases">
        <authorList>
            <person name="Yu Y."/>
            <person name="Lee S."/>
            <person name="de Baynast K."/>
            <person name="Wissotski M."/>
            <person name="Liu L."/>
            <person name="Talag J."/>
            <person name="Goicoechea J."/>
            <person name="Angelova A."/>
            <person name="Jetty R."/>
            <person name="Kudrna D."/>
            <person name="Golser W."/>
            <person name="Rivera L."/>
            <person name="Zhang J."/>
            <person name="Wing R."/>
        </authorList>
    </citation>
    <scope>NUCLEOTIDE SEQUENCE</scope>
</reference>
<dbReference type="PANTHER" id="PTHR15574:SF38">
    <property type="entry name" value="OS06G0724500 PROTEIN"/>
    <property type="match status" value="1"/>
</dbReference>
<dbReference type="AlphaFoldDB" id="A0A0D9WU91"/>
<keyword evidence="6" id="KW-1185">Reference proteome</keyword>
<dbReference type="Gene3D" id="2.130.10.10">
    <property type="entry name" value="YVTN repeat-like/Quinoprotein amine dehydrogenase"/>
    <property type="match status" value="6"/>
</dbReference>
<feature type="compositionally biased region" description="Low complexity" evidence="4">
    <location>
        <begin position="408"/>
        <end position="430"/>
    </location>
</feature>
<name>A0A0D9WU91_9ORYZ</name>
<evidence type="ECO:0000256" key="2">
    <source>
        <dbReference type="ARBA" id="ARBA00022737"/>
    </source>
</evidence>
<evidence type="ECO:0000313" key="6">
    <source>
        <dbReference type="Proteomes" id="UP000032180"/>
    </source>
</evidence>
<evidence type="ECO:0000256" key="3">
    <source>
        <dbReference type="PROSITE-ProRule" id="PRU00221"/>
    </source>
</evidence>
<dbReference type="SUPFAM" id="SSF50978">
    <property type="entry name" value="WD40 repeat-like"/>
    <property type="match status" value="2"/>
</dbReference>
<sequence length="953" mass="105546">MPREGTRMAGLREREVGLLPPKLFTNSVMASQDFVQSLGLHKRLRKHMGCVNTISFNGDGSLLLSGSNDRTVVLWNWQGLLPTFTFHTGHFDNVFHAQFMPFSGDRSIVTCAADGQVRHSQIQEGGCVIINVLVDTEEAVHKLAIEPGNPHIFFSCGEDGSVFRFDLREKDVAELFKCAAVDHFGGDTIDLYAITIDPRKPNCFAVAGSDEYVRIYDSRKIYANGNSSFGRPIEYFCPPNMIGANKDGITGLAFSQTSELLASYSFDNIYLFEREHGLHFNNIEVGERLLMTEIEGDCHISTAPLHFCRDKLPIPQIFKGHRNKHTLKGVNFLGPNCDYVTTGSDCAHVFIWKKKNGELMRVMKGGKQIVNCVEQHPSGIVIATSGMDKDIKIWAPGDSENPDEVETDSCCSSSSDFYDSDGYYTFSSDLDSSEEDEEDDDDDNDEDDHSICPFATPPSSPIPCGQGRRRRNPRGGGAEEEEGDAMMRREGTRIAGLREREVGCLPPKLFANSVIASQDFVRSLGVQTRLRKHRGCVNTLSFNGDGSLLLSGSDDRTAVLWNWQGETPTFTFHTGHSDNVFHAQFMPFSGDRSIVTCAADGQVRHSQIQEGGRVITDELVDMEVAVHKLAIEPGNSHTFYSCGEDGFVFHFDLREKDVAELFRCAAVNNFSGDAIELYAITIDPRNPIYFAVAGSDEYVRIYDSRKISGDGNSSFGCPIEYFCPPHMIGENEDGITGLAFSQTSELLASYSYDNIYLFSREHGLHFNNFEVGEIVLMDEAGVCHINKGKASKDKLPVPQVFKGHRNKHTIKGVNFLGPNCDYVATGSDCARVFIWRKKDGQLMRAMKGSRQIVNCVEQDPSGIVIASSGLEKDIKIWAPGESENPDKVDSLSSGSDSDDSLFFDDHLFPSDLDTSDEDEDDDDDEEEDDRSGSSDEDMSDVDIDVSGDHDSEG</sequence>
<feature type="repeat" description="WD" evidence="3">
    <location>
        <begin position="363"/>
        <end position="394"/>
    </location>
</feature>
<dbReference type="GO" id="GO:0080008">
    <property type="term" value="C:Cul4-RING E3 ubiquitin ligase complex"/>
    <property type="evidence" value="ECO:0007669"/>
    <property type="project" value="TreeGrafter"/>
</dbReference>
<evidence type="ECO:0000256" key="4">
    <source>
        <dbReference type="SAM" id="MobiDB-lite"/>
    </source>
</evidence>
<dbReference type="HOGENOM" id="CLU_309380_0_0_1"/>
<dbReference type="InterPro" id="IPR036322">
    <property type="entry name" value="WD40_repeat_dom_sf"/>
</dbReference>
<dbReference type="InterPro" id="IPR015943">
    <property type="entry name" value="WD40/YVTN_repeat-like_dom_sf"/>
</dbReference>
<feature type="compositionally biased region" description="Acidic residues" evidence="4">
    <location>
        <begin position="913"/>
        <end position="945"/>
    </location>
</feature>
<evidence type="ECO:0000313" key="5">
    <source>
        <dbReference type="EnsemblPlants" id="LPERR06G23260.1"/>
    </source>
</evidence>
<feature type="compositionally biased region" description="Acidic residues" evidence="4">
    <location>
        <begin position="431"/>
        <end position="448"/>
    </location>
</feature>
<dbReference type="STRING" id="77586.A0A0D9WU91"/>
<dbReference type="GO" id="GO:0005737">
    <property type="term" value="C:cytoplasm"/>
    <property type="evidence" value="ECO:0007669"/>
    <property type="project" value="TreeGrafter"/>
</dbReference>
<reference evidence="5" key="3">
    <citation type="submission" date="2015-04" db="UniProtKB">
        <authorList>
            <consortium name="EnsemblPlants"/>
        </authorList>
    </citation>
    <scope>IDENTIFICATION</scope>
</reference>
<dbReference type="PANTHER" id="PTHR15574">
    <property type="entry name" value="WD REPEAT DOMAIN-CONTAINING FAMILY"/>
    <property type="match status" value="1"/>
</dbReference>
<reference evidence="5 6" key="1">
    <citation type="submission" date="2012-08" db="EMBL/GenBank/DDBJ databases">
        <title>Oryza genome evolution.</title>
        <authorList>
            <person name="Wing R.A."/>
        </authorList>
    </citation>
    <scope>NUCLEOTIDE SEQUENCE</scope>
</reference>
<feature type="region of interest" description="Disordered" evidence="4">
    <location>
        <begin position="879"/>
        <end position="953"/>
    </location>
</feature>
<organism evidence="5 6">
    <name type="scientific">Leersia perrieri</name>
    <dbReference type="NCBI Taxonomy" id="77586"/>
    <lineage>
        <taxon>Eukaryota</taxon>
        <taxon>Viridiplantae</taxon>
        <taxon>Streptophyta</taxon>
        <taxon>Embryophyta</taxon>
        <taxon>Tracheophyta</taxon>
        <taxon>Spermatophyta</taxon>
        <taxon>Magnoliopsida</taxon>
        <taxon>Liliopsida</taxon>
        <taxon>Poales</taxon>
        <taxon>Poaceae</taxon>
        <taxon>BOP clade</taxon>
        <taxon>Oryzoideae</taxon>
        <taxon>Oryzeae</taxon>
        <taxon>Oryzinae</taxon>
        <taxon>Leersia</taxon>
    </lineage>
</organism>
<keyword evidence="1 3" id="KW-0853">WD repeat</keyword>
<dbReference type="eggNOG" id="KOG1334">
    <property type="taxonomic scope" value="Eukaryota"/>
</dbReference>